<dbReference type="Pfam" id="PF00196">
    <property type="entry name" value="GerE"/>
    <property type="match status" value="1"/>
</dbReference>
<evidence type="ECO:0000256" key="2">
    <source>
        <dbReference type="ARBA" id="ARBA00023125"/>
    </source>
</evidence>
<dbReference type="GO" id="GO:0006355">
    <property type="term" value="P:regulation of DNA-templated transcription"/>
    <property type="evidence" value="ECO:0007669"/>
    <property type="project" value="InterPro"/>
</dbReference>
<dbReference type="GO" id="GO:0003677">
    <property type="term" value="F:DNA binding"/>
    <property type="evidence" value="ECO:0007669"/>
    <property type="project" value="UniProtKB-KW"/>
</dbReference>
<accession>A0A7C1B116</accession>
<dbReference type="Proteomes" id="UP000886355">
    <property type="component" value="Unassembled WGS sequence"/>
</dbReference>
<dbReference type="InterPro" id="IPR016032">
    <property type="entry name" value="Sig_transdc_resp-reg_C-effctor"/>
</dbReference>
<dbReference type="Gene3D" id="3.30.450.80">
    <property type="entry name" value="Transcription factor LuxR-like, autoinducer-binding domain"/>
    <property type="match status" value="1"/>
</dbReference>
<reference evidence="5" key="1">
    <citation type="journal article" date="2020" name="mSystems">
        <title>Genome- and Community-Level Interaction Insights into Carbon Utilization and Element Cycling Functions of Hydrothermarchaeota in Hydrothermal Sediment.</title>
        <authorList>
            <person name="Zhou Z."/>
            <person name="Liu Y."/>
            <person name="Xu W."/>
            <person name="Pan J."/>
            <person name="Luo Z.H."/>
            <person name="Li M."/>
        </authorList>
    </citation>
    <scope>NUCLEOTIDE SEQUENCE [LARGE SCALE GENOMIC DNA]</scope>
    <source>
        <strain evidence="5">HyVt-19</strain>
    </source>
</reference>
<dbReference type="InterPro" id="IPR036388">
    <property type="entry name" value="WH-like_DNA-bd_sf"/>
</dbReference>
<name>A0A7C1B116_9BACT</name>
<gene>
    <name evidence="5" type="ORF">ENG14_02120</name>
</gene>
<dbReference type="Gene3D" id="1.10.10.10">
    <property type="entry name" value="Winged helix-like DNA-binding domain superfamily/Winged helix DNA-binding domain"/>
    <property type="match status" value="1"/>
</dbReference>
<dbReference type="SUPFAM" id="SSF55781">
    <property type="entry name" value="GAF domain-like"/>
    <property type="match status" value="1"/>
</dbReference>
<comment type="caution">
    <text evidence="5">The sequence shown here is derived from an EMBL/GenBank/DDBJ whole genome shotgun (WGS) entry which is preliminary data.</text>
</comment>
<dbReference type="AlphaFoldDB" id="A0A7C1B116"/>
<evidence type="ECO:0000256" key="3">
    <source>
        <dbReference type="ARBA" id="ARBA00023163"/>
    </source>
</evidence>
<dbReference type="PROSITE" id="PS50043">
    <property type="entry name" value="HTH_LUXR_2"/>
    <property type="match status" value="1"/>
</dbReference>
<dbReference type="SUPFAM" id="SSF46894">
    <property type="entry name" value="C-terminal effector domain of the bipartite response regulators"/>
    <property type="match status" value="1"/>
</dbReference>
<dbReference type="PRINTS" id="PR00038">
    <property type="entry name" value="HTHLUXR"/>
</dbReference>
<evidence type="ECO:0000313" key="5">
    <source>
        <dbReference type="EMBL" id="HDL89681.1"/>
    </source>
</evidence>
<keyword evidence="2" id="KW-0238">DNA-binding</keyword>
<dbReference type="PANTHER" id="PTHR44688">
    <property type="entry name" value="DNA-BINDING TRANSCRIPTIONAL ACTIVATOR DEVR_DOSR"/>
    <property type="match status" value="1"/>
</dbReference>
<dbReference type="PANTHER" id="PTHR44688:SF16">
    <property type="entry name" value="DNA-BINDING TRANSCRIPTIONAL ACTIVATOR DEVR_DOSR"/>
    <property type="match status" value="1"/>
</dbReference>
<dbReference type="EMBL" id="DQZW01000101">
    <property type="protein sequence ID" value="HDL89681.1"/>
    <property type="molecule type" value="Genomic_DNA"/>
</dbReference>
<evidence type="ECO:0000259" key="4">
    <source>
        <dbReference type="PROSITE" id="PS50043"/>
    </source>
</evidence>
<dbReference type="InterPro" id="IPR000792">
    <property type="entry name" value="Tscrpt_reg_LuxR_C"/>
</dbReference>
<evidence type="ECO:0000256" key="1">
    <source>
        <dbReference type="ARBA" id="ARBA00023015"/>
    </source>
</evidence>
<keyword evidence="3" id="KW-0804">Transcription</keyword>
<feature type="domain" description="HTH luxR-type" evidence="4">
    <location>
        <begin position="283"/>
        <end position="348"/>
    </location>
</feature>
<keyword evidence="1" id="KW-0805">Transcription regulation</keyword>
<organism evidence="5">
    <name type="scientific">Thermodesulforhabdus norvegica</name>
    <dbReference type="NCBI Taxonomy" id="39841"/>
    <lineage>
        <taxon>Bacteria</taxon>
        <taxon>Pseudomonadati</taxon>
        <taxon>Thermodesulfobacteriota</taxon>
        <taxon>Syntrophobacteria</taxon>
        <taxon>Syntrophobacterales</taxon>
        <taxon>Thermodesulforhabdaceae</taxon>
        <taxon>Thermodesulforhabdus</taxon>
    </lineage>
</organism>
<dbReference type="InterPro" id="IPR036693">
    <property type="entry name" value="TF_LuxR_autoind-bd_dom_sf"/>
</dbReference>
<proteinExistence type="predicted"/>
<protein>
    <submittedName>
        <fullName evidence="5">LuxR family transcriptional regulator</fullName>
    </submittedName>
</protein>
<sequence>MANLLQNLKSGEVKLLFTIFEKLSTSQDQDDLRSEIAHDLLCLLKSDFLASFIWNQDCQAFEDVVFLNMSSDNIARYESYYRFCDPITSSLQKRRKATLVNEVMPQAELEKTEFFNDFLMADGLHHGINAYAYDGDLNIGDLRIWRARQRPDFGDREVALLDLLLPHFRNALRNARALSKAQEGTHMWQKLFDMTQTVLYLFDDTGKLIYRNSSAQAIEREFSKEAYLSFFKRIRALLKKDFSQTDWGPFFLSRLHVSPPRNPHPYIAVLARRASPNIIDRNLLIRKHHLSPREVDIALLVCKGLIDQEIASALDISFYTVRTHLKHIFTKLDVTTRSELIYVLLEDQVDISF</sequence>
<dbReference type="CDD" id="cd06170">
    <property type="entry name" value="LuxR_C_like"/>
    <property type="match status" value="1"/>
</dbReference>
<dbReference type="SMART" id="SM00421">
    <property type="entry name" value="HTH_LUXR"/>
    <property type="match status" value="1"/>
</dbReference>